<dbReference type="Pfam" id="PF04099">
    <property type="entry name" value="Sybindin"/>
    <property type="match status" value="2"/>
</dbReference>
<feature type="compositionally biased region" description="Low complexity" evidence="8">
    <location>
        <begin position="84"/>
        <end position="105"/>
    </location>
</feature>
<evidence type="ECO:0000256" key="5">
    <source>
        <dbReference type="ARBA" id="ARBA00022892"/>
    </source>
</evidence>
<dbReference type="InterPro" id="IPR007233">
    <property type="entry name" value="TRAPPC"/>
</dbReference>
<feature type="region of interest" description="Disordered" evidence="8">
    <location>
        <begin position="84"/>
        <end position="122"/>
    </location>
</feature>
<dbReference type="Gene3D" id="3.30.450.70">
    <property type="match status" value="1"/>
</dbReference>
<dbReference type="GO" id="GO:0005794">
    <property type="term" value="C:Golgi apparatus"/>
    <property type="evidence" value="ECO:0007669"/>
    <property type="project" value="UniProtKB-SubCell"/>
</dbReference>
<dbReference type="PANTHER" id="PTHR23249:SF15">
    <property type="entry name" value="TRAFFICKING PROTEIN PARTICLE COMPLEX SUBUNIT 4"/>
    <property type="match status" value="1"/>
</dbReference>
<proteinExistence type="inferred from homology"/>
<dbReference type="SUPFAM" id="SSF64356">
    <property type="entry name" value="SNARE-like"/>
    <property type="match status" value="2"/>
</dbReference>
<sequence length="287" mass="30669">MHMHIAHQLIKSPPLRAINRPVYSLIVINKAGGLIYQRDFQPEGSPAILNKLTTNDYLVLAGTFHGIHAITKQITPRFYTTTTTTTTTTAPASAPARPGSSSPATFEGARPTNTPGHASSPSGVAAAVAANVFSPTANVFNNLTKSLDRTHSISSPSQQPISSITPLDSPSITSGTPSASSSAAAAAAKQAQKKPTYTYPNPAVKPSGLEVLETAFFKITCFQTVTGTKFLLFTDRATLSVEVEVMMAKVYELYADYVMKNPFYSLEMPVRCDGFDRGLATVLRGRV</sequence>
<feature type="compositionally biased region" description="Polar residues" evidence="8">
    <location>
        <begin position="165"/>
        <end position="177"/>
    </location>
</feature>
<dbReference type="EMBL" id="AZGZ01000023">
    <property type="protein sequence ID" value="KZZ88838.1"/>
    <property type="molecule type" value="Genomic_DNA"/>
</dbReference>
<evidence type="ECO:0000256" key="2">
    <source>
        <dbReference type="ARBA" id="ARBA00004555"/>
    </source>
</evidence>
<feature type="region of interest" description="Disordered" evidence="8">
    <location>
        <begin position="150"/>
        <end position="187"/>
    </location>
</feature>
<feature type="compositionally biased region" description="Low complexity" evidence="8">
    <location>
        <begin position="178"/>
        <end position="187"/>
    </location>
</feature>
<keyword evidence="4" id="KW-0256">Endoplasmic reticulum</keyword>
<evidence type="ECO:0000256" key="8">
    <source>
        <dbReference type="SAM" id="MobiDB-lite"/>
    </source>
</evidence>
<keyword evidence="6" id="KW-0333">Golgi apparatus</keyword>
<gene>
    <name evidence="9" type="ORF">AAP_04630</name>
</gene>
<organism evidence="9 10">
    <name type="scientific">Ascosphaera apis ARSEF 7405</name>
    <dbReference type="NCBI Taxonomy" id="392613"/>
    <lineage>
        <taxon>Eukaryota</taxon>
        <taxon>Fungi</taxon>
        <taxon>Dikarya</taxon>
        <taxon>Ascomycota</taxon>
        <taxon>Pezizomycotina</taxon>
        <taxon>Eurotiomycetes</taxon>
        <taxon>Eurotiomycetidae</taxon>
        <taxon>Onygenales</taxon>
        <taxon>Ascosphaeraceae</taxon>
        <taxon>Ascosphaera</taxon>
    </lineage>
</organism>
<protein>
    <submittedName>
        <fullName evidence="9">Sybindin-like protein</fullName>
    </submittedName>
</protein>
<dbReference type="GO" id="GO:0006888">
    <property type="term" value="P:endoplasmic reticulum to Golgi vesicle-mediated transport"/>
    <property type="evidence" value="ECO:0007669"/>
    <property type="project" value="TreeGrafter"/>
</dbReference>
<accession>A0A167WH30</accession>
<dbReference type="PANTHER" id="PTHR23249">
    <property type="entry name" value="TRAFFICKING PROTEIN PARTICLE COMPLEX SUBUNIT"/>
    <property type="match status" value="1"/>
</dbReference>
<comment type="subcellular location">
    <subcellularLocation>
        <location evidence="1">Endoplasmic reticulum</location>
    </subcellularLocation>
    <subcellularLocation>
        <location evidence="2">Golgi apparatus</location>
    </subcellularLocation>
</comment>
<dbReference type="AlphaFoldDB" id="A0A167WH30"/>
<comment type="similarity">
    <text evidence="7">Belongs to the TRAPP small subunits family. TRAPPC4 subfamily.</text>
</comment>
<dbReference type="GO" id="GO:0030008">
    <property type="term" value="C:TRAPP complex"/>
    <property type="evidence" value="ECO:0007669"/>
    <property type="project" value="InterPro"/>
</dbReference>
<dbReference type="SMART" id="SM01399">
    <property type="entry name" value="Sybindin"/>
    <property type="match status" value="1"/>
</dbReference>
<evidence type="ECO:0000256" key="1">
    <source>
        <dbReference type="ARBA" id="ARBA00004240"/>
    </source>
</evidence>
<evidence type="ECO:0000256" key="6">
    <source>
        <dbReference type="ARBA" id="ARBA00023034"/>
    </source>
</evidence>
<feature type="compositionally biased region" description="Low complexity" evidence="8">
    <location>
        <begin position="152"/>
        <end position="164"/>
    </location>
</feature>
<evidence type="ECO:0000256" key="4">
    <source>
        <dbReference type="ARBA" id="ARBA00022824"/>
    </source>
</evidence>
<dbReference type="VEuPathDB" id="FungiDB:AAP_04630"/>
<dbReference type="GO" id="GO:0005783">
    <property type="term" value="C:endoplasmic reticulum"/>
    <property type="evidence" value="ECO:0007669"/>
    <property type="project" value="UniProtKB-SubCell"/>
</dbReference>
<evidence type="ECO:0000313" key="9">
    <source>
        <dbReference type="EMBL" id="KZZ88838.1"/>
    </source>
</evidence>
<dbReference type="OrthoDB" id="246406at2759"/>
<name>A0A167WH30_9EURO</name>
<keyword evidence="10" id="KW-1185">Reference proteome</keyword>
<dbReference type="InterPro" id="IPR011012">
    <property type="entry name" value="Longin-like_dom_sf"/>
</dbReference>
<evidence type="ECO:0000313" key="10">
    <source>
        <dbReference type="Proteomes" id="UP000242877"/>
    </source>
</evidence>
<dbReference type="Proteomes" id="UP000242877">
    <property type="component" value="Unassembled WGS sequence"/>
</dbReference>
<evidence type="ECO:0000256" key="7">
    <source>
        <dbReference type="ARBA" id="ARBA00038179"/>
    </source>
</evidence>
<keyword evidence="3" id="KW-0813">Transport</keyword>
<reference evidence="9 10" key="1">
    <citation type="journal article" date="2016" name="Genome Biol. Evol.">
        <title>Divergent and convergent evolution of fungal pathogenicity.</title>
        <authorList>
            <person name="Shang Y."/>
            <person name="Xiao G."/>
            <person name="Zheng P."/>
            <person name="Cen K."/>
            <person name="Zhan S."/>
            <person name="Wang C."/>
        </authorList>
    </citation>
    <scope>NUCLEOTIDE SEQUENCE [LARGE SCALE GENOMIC DNA]</scope>
    <source>
        <strain evidence="9 10">ARSEF 7405</strain>
    </source>
</reference>
<keyword evidence="5" id="KW-0931">ER-Golgi transport</keyword>
<evidence type="ECO:0000256" key="3">
    <source>
        <dbReference type="ARBA" id="ARBA00022448"/>
    </source>
</evidence>
<comment type="caution">
    <text evidence="9">The sequence shown here is derived from an EMBL/GenBank/DDBJ whole genome shotgun (WGS) entry which is preliminary data.</text>
</comment>
<dbReference type="CDD" id="cd14856">
    <property type="entry name" value="TRAPPC4_synbindin"/>
    <property type="match status" value="1"/>
</dbReference>